<feature type="transmembrane region" description="Helical" evidence="2">
    <location>
        <begin position="49"/>
        <end position="67"/>
    </location>
</feature>
<gene>
    <name evidence="4" type="ORF">RM572_23280</name>
</gene>
<accession>A0ABU2NXG6</accession>
<evidence type="ECO:0000256" key="2">
    <source>
        <dbReference type="SAM" id="Phobius"/>
    </source>
</evidence>
<comment type="caution">
    <text evidence="4">The sequence shown here is derived from an EMBL/GenBank/DDBJ whole genome shotgun (WGS) entry which is preliminary data.</text>
</comment>
<feature type="transmembrane region" description="Helical" evidence="2">
    <location>
        <begin position="97"/>
        <end position="122"/>
    </location>
</feature>
<protein>
    <submittedName>
        <fullName evidence="4">DUF6286 domain-containing protein</fullName>
    </submittedName>
</protein>
<keyword evidence="5" id="KW-1185">Reference proteome</keyword>
<feature type="domain" description="DUF6286" evidence="3">
    <location>
        <begin position="108"/>
        <end position="212"/>
    </location>
</feature>
<dbReference type="Pfam" id="PF19803">
    <property type="entry name" value="DUF6286"/>
    <property type="match status" value="1"/>
</dbReference>
<keyword evidence="2" id="KW-0812">Transmembrane</keyword>
<reference evidence="5" key="1">
    <citation type="submission" date="2023-07" db="EMBL/GenBank/DDBJ databases">
        <title>30 novel species of actinomycetes from the DSMZ collection.</title>
        <authorList>
            <person name="Nouioui I."/>
        </authorList>
    </citation>
    <scope>NUCLEOTIDE SEQUENCE [LARGE SCALE GENOMIC DNA]</scope>
    <source>
        <strain evidence="5">DSM 42041</strain>
    </source>
</reference>
<evidence type="ECO:0000313" key="4">
    <source>
        <dbReference type="EMBL" id="MDT0381687.1"/>
    </source>
</evidence>
<feature type="region of interest" description="Disordered" evidence="1">
    <location>
        <begin position="1"/>
        <end position="34"/>
    </location>
</feature>
<dbReference type="InterPro" id="IPR046253">
    <property type="entry name" value="DUF6286"/>
</dbReference>
<sequence length="216" mass="23094">MRKDASGAAPAPGGGPGAGDLEQDSSSAAYTPGPDDGGRAGRLWATRRLPAALAAAVLLAAAALLLYDVVAVRLDRPGMAWRRELADELATRPIDDVWVRVGAVAAVVLGLWLLAGALTPGLRGLLPMRREHADVRAALERSAAALVLRDRAMEVSGVQAARVKVGRRRVRAHAQAHFRELDEVRAELDSALGEGIRELGVARRHRLSVRVRRPKR</sequence>
<dbReference type="RefSeq" id="WP_311675421.1">
    <property type="nucleotide sequence ID" value="NZ_JAVREQ010000025.1"/>
</dbReference>
<evidence type="ECO:0000313" key="5">
    <source>
        <dbReference type="Proteomes" id="UP001183414"/>
    </source>
</evidence>
<dbReference type="Proteomes" id="UP001183414">
    <property type="component" value="Unassembled WGS sequence"/>
</dbReference>
<evidence type="ECO:0000256" key="1">
    <source>
        <dbReference type="SAM" id="MobiDB-lite"/>
    </source>
</evidence>
<evidence type="ECO:0000259" key="3">
    <source>
        <dbReference type="Pfam" id="PF19803"/>
    </source>
</evidence>
<name>A0ABU2NXG6_9ACTN</name>
<dbReference type="EMBL" id="JAVREQ010000025">
    <property type="protein sequence ID" value="MDT0381687.1"/>
    <property type="molecule type" value="Genomic_DNA"/>
</dbReference>
<proteinExistence type="predicted"/>
<keyword evidence="2" id="KW-1133">Transmembrane helix</keyword>
<organism evidence="4 5">
    <name type="scientific">Streptomyces hazeniae</name>
    <dbReference type="NCBI Taxonomy" id="3075538"/>
    <lineage>
        <taxon>Bacteria</taxon>
        <taxon>Bacillati</taxon>
        <taxon>Actinomycetota</taxon>
        <taxon>Actinomycetes</taxon>
        <taxon>Kitasatosporales</taxon>
        <taxon>Streptomycetaceae</taxon>
        <taxon>Streptomyces</taxon>
    </lineage>
</organism>
<keyword evidence="2" id="KW-0472">Membrane</keyword>